<protein>
    <submittedName>
        <fullName evidence="1">Uncharacterized protein</fullName>
    </submittedName>
</protein>
<gene>
    <name evidence="1" type="ORF">SAMN05421739_10323</name>
</gene>
<sequence>MLNEIYPDFFILDGDKRNKEHKLLVYSDKYAEGQLPNAALMLIRQYGKSKRLTAKEWKKEKRTFYVSWERDSQKIQSEPINYQIILNNIKNNNIFLPHLLRLPTLTEEFIDISTNYGLASHPITHNLEPQIKFVAWNRDGFLGENFPIKPILAREGFCIESFLDILIARVISKRDTLVNSSNKFYSFNWFFTLRDIVNDCISSIEIALHLMYNKAKFHPKPDWLFDEAKLGSKYGRRFKDKLKWVSHISGSSFNIESLKPSVFLLKEIRNHLNHFDPPSFCLTAEESPKILNAVLDISKIHIEMRNSLNLSISNNLINLYLQKPVLFNPELAYARRAPFNEKEEGYNSCRWPEEQE</sequence>
<organism evidence="1 2">
    <name type="scientific">Pontibacter chinhatensis</name>
    <dbReference type="NCBI Taxonomy" id="1436961"/>
    <lineage>
        <taxon>Bacteria</taxon>
        <taxon>Pseudomonadati</taxon>
        <taxon>Bacteroidota</taxon>
        <taxon>Cytophagia</taxon>
        <taxon>Cytophagales</taxon>
        <taxon>Hymenobacteraceae</taxon>
        <taxon>Pontibacter</taxon>
    </lineage>
</organism>
<dbReference type="Proteomes" id="UP000198724">
    <property type="component" value="Unassembled WGS sequence"/>
</dbReference>
<dbReference type="RefSeq" id="WP_092100436.1">
    <property type="nucleotide sequence ID" value="NZ_FOOT01000003.1"/>
</dbReference>
<accession>A0A1I2TFJ4</accession>
<dbReference type="EMBL" id="FOOT01000003">
    <property type="protein sequence ID" value="SFG61306.1"/>
    <property type="molecule type" value="Genomic_DNA"/>
</dbReference>
<proteinExistence type="predicted"/>
<name>A0A1I2TFJ4_9BACT</name>
<keyword evidence="2" id="KW-1185">Reference proteome</keyword>
<dbReference type="STRING" id="1436961.SAMN05421739_10323"/>
<dbReference type="AlphaFoldDB" id="A0A1I2TFJ4"/>
<evidence type="ECO:0000313" key="2">
    <source>
        <dbReference type="Proteomes" id="UP000198724"/>
    </source>
</evidence>
<evidence type="ECO:0000313" key="1">
    <source>
        <dbReference type="EMBL" id="SFG61306.1"/>
    </source>
</evidence>
<reference evidence="2" key="1">
    <citation type="submission" date="2016-10" db="EMBL/GenBank/DDBJ databases">
        <authorList>
            <person name="Varghese N."/>
            <person name="Submissions S."/>
        </authorList>
    </citation>
    <scope>NUCLEOTIDE SEQUENCE [LARGE SCALE GENOMIC DNA]</scope>
    <source>
        <strain evidence="2">LP51</strain>
    </source>
</reference>
<dbReference type="OrthoDB" id="9342858at2"/>